<name>A0A6P5JXY3_PHACI</name>
<gene>
    <name evidence="4" type="primary">LOC110205439</name>
</gene>
<keyword evidence="3" id="KW-1185">Reference proteome</keyword>
<evidence type="ECO:0000313" key="4">
    <source>
        <dbReference type="RefSeq" id="XP_020837686.1"/>
    </source>
</evidence>
<dbReference type="InParanoid" id="A0A6P5JXY3"/>
<evidence type="ECO:0000256" key="2">
    <source>
        <dbReference type="SAM" id="SignalP"/>
    </source>
</evidence>
<evidence type="ECO:0000313" key="3">
    <source>
        <dbReference type="Proteomes" id="UP000515140"/>
    </source>
</evidence>
<feature type="chain" id="PRO_5027992122" evidence="2">
    <location>
        <begin position="20"/>
        <end position="233"/>
    </location>
</feature>
<accession>A0A6P5JXY3</accession>
<keyword evidence="2" id="KW-0732">Signal</keyword>
<organism evidence="3 4">
    <name type="scientific">Phascolarctos cinereus</name>
    <name type="common">Koala</name>
    <dbReference type="NCBI Taxonomy" id="38626"/>
    <lineage>
        <taxon>Eukaryota</taxon>
        <taxon>Metazoa</taxon>
        <taxon>Chordata</taxon>
        <taxon>Craniata</taxon>
        <taxon>Vertebrata</taxon>
        <taxon>Euteleostomi</taxon>
        <taxon>Mammalia</taxon>
        <taxon>Metatheria</taxon>
        <taxon>Diprotodontia</taxon>
        <taxon>Phascolarctidae</taxon>
        <taxon>Phascolarctos</taxon>
    </lineage>
</organism>
<reference evidence="4" key="1">
    <citation type="submission" date="2025-08" db="UniProtKB">
        <authorList>
            <consortium name="RefSeq"/>
        </authorList>
    </citation>
    <scope>IDENTIFICATION</scope>
    <source>
        <tissue evidence="4">Spleen</tissue>
    </source>
</reference>
<protein>
    <submittedName>
        <fullName evidence="4">Cat eye syndrome critical region protein 6 homolog</fullName>
    </submittedName>
</protein>
<proteinExistence type="predicted"/>
<feature type="signal peptide" evidence="2">
    <location>
        <begin position="1"/>
        <end position="19"/>
    </location>
</feature>
<sequence length="233" mass="24415">MMLPLTRLWPLLRLGVSSAGAGRLRRCPSRRRRKRRPEFPRRERPWWEAGGARRRRGGGGRGEGLGEGGREEGTGKRGGGVGTRGGEEEEEYLDPVPPLPEAARVPGPGVAPVGGGAAGAAAAAAREGGASRCAEPGGGGGGGGGSGGSCRLCLRARSAPWCVDSSPSCCLMESRRPRHRKCLYCPPHSLPVAGDTLFSRTKVQQASFGITTIVCAHPLDELYCNKIIDLNGP</sequence>
<feature type="compositionally biased region" description="Basic and acidic residues" evidence="1">
    <location>
        <begin position="37"/>
        <end position="46"/>
    </location>
</feature>
<dbReference type="AlphaFoldDB" id="A0A6P5JXY3"/>
<evidence type="ECO:0000256" key="1">
    <source>
        <dbReference type="SAM" id="MobiDB-lite"/>
    </source>
</evidence>
<feature type="region of interest" description="Disordered" evidence="1">
    <location>
        <begin position="20"/>
        <end position="97"/>
    </location>
</feature>
<feature type="compositionally biased region" description="Basic residues" evidence="1">
    <location>
        <begin position="23"/>
        <end position="36"/>
    </location>
</feature>
<dbReference type="RefSeq" id="XP_020837686.1">
    <property type="nucleotide sequence ID" value="XM_020982027.1"/>
</dbReference>
<dbReference type="Proteomes" id="UP000515140">
    <property type="component" value="Unplaced"/>
</dbReference>
<dbReference type="KEGG" id="pcw:110205439"/>
<dbReference type="GeneID" id="110205439"/>